<proteinExistence type="predicted"/>
<dbReference type="Proteomes" id="UP000235023">
    <property type="component" value="Unassembled WGS sequence"/>
</dbReference>
<feature type="repeat" description="ANK" evidence="3">
    <location>
        <begin position="348"/>
        <end position="369"/>
    </location>
</feature>
<evidence type="ECO:0000256" key="1">
    <source>
        <dbReference type="ARBA" id="ARBA00022737"/>
    </source>
</evidence>
<protein>
    <submittedName>
        <fullName evidence="5">Ankyrin</fullName>
    </submittedName>
</protein>
<dbReference type="PROSITE" id="PS50088">
    <property type="entry name" value="ANK_REPEAT"/>
    <property type="match status" value="1"/>
</dbReference>
<dbReference type="AlphaFoldDB" id="A0A2J5HTG6"/>
<evidence type="ECO:0000313" key="5">
    <source>
        <dbReference type="EMBL" id="PLN80616.1"/>
    </source>
</evidence>
<dbReference type="Pfam" id="PF12796">
    <property type="entry name" value="Ank_2"/>
    <property type="match status" value="2"/>
</dbReference>
<dbReference type="PANTHER" id="PTHR24166">
    <property type="entry name" value="ROLLING PEBBLES, ISOFORM B"/>
    <property type="match status" value="1"/>
</dbReference>
<reference evidence="6" key="1">
    <citation type="submission" date="2017-12" db="EMBL/GenBank/DDBJ databases">
        <authorList>
            <consortium name="DOE Joint Genome Institute"/>
            <person name="Mondo S.J."/>
            <person name="Kjaerbolling I."/>
            <person name="Vesth T.C."/>
            <person name="Frisvad J.C."/>
            <person name="Nybo J.L."/>
            <person name="Theobald S."/>
            <person name="Kuo A."/>
            <person name="Bowyer P."/>
            <person name="Matsuda Y."/>
            <person name="Lyhne E.K."/>
            <person name="Kogle M.E."/>
            <person name="Clum A."/>
            <person name="Lipzen A."/>
            <person name="Salamov A."/>
            <person name="Ngan C.Y."/>
            <person name="Daum C."/>
            <person name="Chiniquy J."/>
            <person name="Barry K."/>
            <person name="LaButti K."/>
            <person name="Haridas S."/>
            <person name="Simmons B.A."/>
            <person name="Magnuson J.K."/>
            <person name="Mortensen U.H."/>
            <person name="Larsen T.O."/>
            <person name="Grigoriev I.V."/>
            <person name="Baker S.E."/>
            <person name="Andersen M.R."/>
            <person name="Nordberg H.P."/>
            <person name="Cantor M.N."/>
            <person name="Hua S.X."/>
        </authorList>
    </citation>
    <scope>NUCLEOTIDE SEQUENCE [LARGE SCALE GENOMIC DNA]</scope>
    <source>
        <strain evidence="6">IBT 19404</strain>
    </source>
</reference>
<evidence type="ECO:0000256" key="3">
    <source>
        <dbReference type="PROSITE-ProRule" id="PRU00023"/>
    </source>
</evidence>
<dbReference type="PROSITE" id="PS50297">
    <property type="entry name" value="ANK_REP_REGION"/>
    <property type="match status" value="1"/>
</dbReference>
<dbReference type="InterPro" id="IPR050889">
    <property type="entry name" value="Dendritic_Spine_Reg/Scaffold"/>
</dbReference>
<name>A0A2J5HTG6_9EURO</name>
<feature type="region of interest" description="Disordered" evidence="4">
    <location>
        <begin position="410"/>
        <end position="450"/>
    </location>
</feature>
<keyword evidence="6" id="KW-1185">Reference proteome</keyword>
<dbReference type="SUPFAM" id="SSF48403">
    <property type="entry name" value="Ankyrin repeat"/>
    <property type="match status" value="2"/>
</dbReference>
<organism evidence="5 6">
    <name type="scientific">Aspergillus taichungensis</name>
    <dbReference type="NCBI Taxonomy" id="482145"/>
    <lineage>
        <taxon>Eukaryota</taxon>
        <taxon>Fungi</taxon>
        <taxon>Dikarya</taxon>
        <taxon>Ascomycota</taxon>
        <taxon>Pezizomycotina</taxon>
        <taxon>Eurotiomycetes</taxon>
        <taxon>Eurotiomycetidae</taxon>
        <taxon>Eurotiales</taxon>
        <taxon>Aspergillaceae</taxon>
        <taxon>Aspergillus</taxon>
        <taxon>Aspergillus subgen. Circumdati</taxon>
    </lineage>
</organism>
<dbReference type="InterPro" id="IPR002110">
    <property type="entry name" value="Ankyrin_rpt"/>
</dbReference>
<dbReference type="InterPro" id="IPR036770">
    <property type="entry name" value="Ankyrin_rpt-contain_sf"/>
</dbReference>
<keyword evidence="1" id="KW-0677">Repeat</keyword>
<sequence length="450" mass="50680">MSNSRAFSDLPPELLLEIAEYLRPRSFVAFMMALPSLASIMPKRLTAMEGRFGTVLGYMAMDRGSAEICRRLITRMEIDVNIKPDYWGSRALTTAMTRQHDVMVDLLLARPDIEINYRDQQRPLLHHVVNNRCIVSLRKLLARNNLDFNARSRWGDSALTRAAAAGCTEAMELLLREPGIVIEPDQRTWANKVDSYSREVGTLDTPLIHAAAQGHRDIVRLLLPLAHQTDATGTPLVDVNARCQYRGRTPLIRATLSRKVAVVEMLLEHILVDVNARDNKGRTALSHAAHMGHLPIIRRLLARPDVDVREPNSRRRTPLGHAAAKGFFTACQILLEHPDVECHARDSTGRTPLMHAAQSGSVETFRLLLYQCTNGEEDWTDRTGRGAWDYAHLKRHTEMMEIFSNYQIDQQAGSYDEDDAMDEGDGSNDSDGMDEGDESNDDDVMDERDD</sequence>
<dbReference type="PANTHER" id="PTHR24166:SF52">
    <property type="entry name" value="ANKYRIN REPEAT DOMAIN-CONTAINING PROTEIN 65"/>
    <property type="match status" value="1"/>
</dbReference>
<evidence type="ECO:0000256" key="4">
    <source>
        <dbReference type="SAM" id="MobiDB-lite"/>
    </source>
</evidence>
<feature type="compositionally biased region" description="Acidic residues" evidence="4">
    <location>
        <begin position="415"/>
        <end position="450"/>
    </location>
</feature>
<evidence type="ECO:0000256" key="2">
    <source>
        <dbReference type="ARBA" id="ARBA00023043"/>
    </source>
</evidence>
<keyword evidence="2 3" id="KW-0040">ANK repeat</keyword>
<evidence type="ECO:0000313" key="6">
    <source>
        <dbReference type="Proteomes" id="UP000235023"/>
    </source>
</evidence>
<dbReference type="Gene3D" id="1.25.40.20">
    <property type="entry name" value="Ankyrin repeat-containing domain"/>
    <property type="match status" value="2"/>
</dbReference>
<gene>
    <name evidence="5" type="ORF">BDW42DRAFT_110339</name>
</gene>
<dbReference type="EMBL" id="KZ559545">
    <property type="protein sequence ID" value="PLN80616.1"/>
    <property type="molecule type" value="Genomic_DNA"/>
</dbReference>
<accession>A0A2J5HTG6</accession>
<dbReference type="SMART" id="SM00248">
    <property type="entry name" value="ANK"/>
    <property type="match status" value="9"/>
</dbReference>
<dbReference type="OrthoDB" id="20872at2759"/>